<dbReference type="Proteomes" id="UP000552615">
    <property type="component" value="Unassembled WGS sequence"/>
</dbReference>
<dbReference type="EMBL" id="JABBGF010000001">
    <property type="protein sequence ID" value="NML55821.1"/>
    <property type="molecule type" value="Genomic_DNA"/>
</dbReference>
<evidence type="ECO:0000313" key="2">
    <source>
        <dbReference type="Proteomes" id="UP000552615"/>
    </source>
</evidence>
<accession>A0A7Y0A3C6</accession>
<protein>
    <submittedName>
        <fullName evidence="1">Uncharacterized protein</fullName>
    </submittedName>
</protein>
<dbReference type="AlphaFoldDB" id="A0A7Y0A3C6"/>
<keyword evidence="2" id="KW-1185">Reference proteome</keyword>
<evidence type="ECO:0000313" key="1">
    <source>
        <dbReference type="EMBL" id="NML55821.1"/>
    </source>
</evidence>
<gene>
    <name evidence="1" type="ORF">HHL20_00535</name>
</gene>
<organism evidence="1 2">
    <name type="scientific">Chryseobacterium cheonjiense</name>
    <dbReference type="NCBI Taxonomy" id="2728845"/>
    <lineage>
        <taxon>Bacteria</taxon>
        <taxon>Pseudomonadati</taxon>
        <taxon>Bacteroidota</taxon>
        <taxon>Flavobacteriia</taxon>
        <taxon>Flavobacteriales</taxon>
        <taxon>Weeksellaceae</taxon>
        <taxon>Chryseobacterium group</taxon>
        <taxon>Chryseobacterium</taxon>
    </lineage>
</organism>
<sequence length="85" mass="10131">MKEIRLKDKEDNNHYYLLESRELQDHEIGELLKKFLDKDEVVRVIEYGGIKASANQILIMKTDENNKFINVFNIQDESDIIYLEN</sequence>
<name>A0A7Y0A3C6_9FLAO</name>
<proteinExistence type="predicted"/>
<reference evidence="1 2" key="1">
    <citation type="submission" date="2020-04" db="EMBL/GenBank/DDBJ databases">
        <title>Chryseobacterium sp. RJ-7-14 sp. nov., isolated from Jeju soil.</title>
        <authorList>
            <person name="Dahal R.H."/>
            <person name="Chaudhary D.K."/>
        </authorList>
    </citation>
    <scope>NUCLEOTIDE SEQUENCE [LARGE SCALE GENOMIC DNA]</scope>
    <source>
        <strain evidence="1 2">RJ-7-14</strain>
    </source>
</reference>
<comment type="caution">
    <text evidence="1">The sequence shown here is derived from an EMBL/GenBank/DDBJ whole genome shotgun (WGS) entry which is preliminary data.</text>
</comment>
<dbReference type="RefSeq" id="WP_169229267.1">
    <property type="nucleotide sequence ID" value="NZ_JABBGF010000001.1"/>
</dbReference>